<dbReference type="HOGENOM" id="CLU_064868_1_0_1"/>
<keyword evidence="3" id="KW-0732">Signal</keyword>
<keyword evidence="4 6" id="KW-1133">Transmembrane helix</keyword>
<evidence type="ECO:0000256" key="5">
    <source>
        <dbReference type="ARBA" id="ARBA00023136"/>
    </source>
</evidence>
<gene>
    <name evidence="8" type="primary">AUGUSTUS-3.0.2_15732</name>
    <name evidence="8" type="ORF">TcasGA2_TC015732</name>
</gene>
<evidence type="ECO:0000256" key="4">
    <source>
        <dbReference type="ARBA" id="ARBA00022989"/>
    </source>
</evidence>
<dbReference type="KEGG" id="tca:662051"/>
<dbReference type="PANTHER" id="PTHR15853">
    <property type="entry name" value="THIOREDOXIN-RELATED"/>
    <property type="match status" value="1"/>
</dbReference>
<dbReference type="Proteomes" id="UP000007266">
    <property type="component" value="Linkage group 6"/>
</dbReference>
<evidence type="ECO:0000259" key="7">
    <source>
        <dbReference type="PROSITE" id="PS51352"/>
    </source>
</evidence>
<dbReference type="InterPro" id="IPR037463">
    <property type="entry name" value="TMX2_thioredoxin_dom"/>
</dbReference>
<evidence type="ECO:0000313" key="9">
    <source>
        <dbReference type="Proteomes" id="UP000007266"/>
    </source>
</evidence>
<dbReference type="GO" id="GO:0005739">
    <property type="term" value="C:mitochondrion"/>
    <property type="evidence" value="ECO:0000318"/>
    <property type="project" value="GO_Central"/>
</dbReference>
<keyword evidence="9" id="KW-1185">Reference proteome</keyword>
<dbReference type="PhylomeDB" id="D2A3P9"/>
<dbReference type="CDD" id="cd02962">
    <property type="entry name" value="TMX2"/>
    <property type="match status" value="1"/>
</dbReference>
<evidence type="ECO:0000313" key="8">
    <source>
        <dbReference type="EMBL" id="EFA05544.1"/>
    </source>
</evidence>
<reference evidence="8 9" key="1">
    <citation type="journal article" date="2008" name="Nature">
        <title>The genome of the model beetle and pest Tribolium castaneum.</title>
        <authorList>
            <consortium name="Tribolium Genome Sequencing Consortium"/>
            <person name="Richards S."/>
            <person name="Gibbs R.A."/>
            <person name="Weinstock G.M."/>
            <person name="Brown S.J."/>
            <person name="Denell R."/>
            <person name="Beeman R.W."/>
            <person name="Gibbs R."/>
            <person name="Beeman R.W."/>
            <person name="Brown S.J."/>
            <person name="Bucher G."/>
            <person name="Friedrich M."/>
            <person name="Grimmelikhuijzen C.J."/>
            <person name="Klingler M."/>
            <person name="Lorenzen M."/>
            <person name="Richards S."/>
            <person name="Roth S."/>
            <person name="Schroder R."/>
            <person name="Tautz D."/>
            <person name="Zdobnov E.M."/>
            <person name="Muzny D."/>
            <person name="Gibbs R.A."/>
            <person name="Weinstock G.M."/>
            <person name="Attaway T."/>
            <person name="Bell S."/>
            <person name="Buhay C.J."/>
            <person name="Chandrabose M.N."/>
            <person name="Chavez D."/>
            <person name="Clerk-Blankenburg K.P."/>
            <person name="Cree A."/>
            <person name="Dao M."/>
            <person name="Davis C."/>
            <person name="Chacko J."/>
            <person name="Dinh H."/>
            <person name="Dugan-Rocha S."/>
            <person name="Fowler G."/>
            <person name="Garner T.T."/>
            <person name="Garnes J."/>
            <person name="Gnirke A."/>
            <person name="Hawes A."/>
            <person name="Hernandez J."/>
            <person name="Hines S."/>
            <person name="Holder M."/>
            <person name="Hume J."/>
            <person name="Jhangiani S.N."/>
            <person name="Joshi V."/>
            <person name="Khan Z.M."/>
            <person name="Jackson L."/>
            <person name="Kovar C."/>
            <person name="Kowis A."/>
            <person name="Lee S."/>
            <person name="Lewis L.R."/>
            <person name="Margolis J."/>
            <person name="Morgan M."/>
            <person name="Nazareth L.V."/>
            <person name="Nguyen N."/>
            <person name="Okwuonu G."/>
            <person name="Parker D."/>
            <person name="Richards S."/>
            <person name="Ruiz S.J."/>
            <person name="Santibanez J."/>
            <person name="Savard J."/>
            <person name="Scherer S.E."/>
            <person name="Schneider B."/>
            <person name="Sodergren E."/>
            <person name="Tautz D."/>
            <person name="Vattahil S."/>
            <person name="Villasana D."/>
            <person name="White C.S."/>
            <person name="Wright R."/>
            <person name="Park Y."/>
            <person name="Beeman R.W."/>
            <person name="Lord J."/>
            <person name="Oppert B."/>
            <person name="Lorenzen M."/>
            <person name="Brown S."/>
            <person name="Wang L."/>
            <person name="Savard J."/>
            <person name="Tautz D."/>
            <person name="Richards S."/>
            <person name="Weinstock G."/>
            <person name="Gibbs R.A."/>
            <person name="Liu Y."/>
            <person name="Worley K."/>
            <person name="Weinstock G."/>
            <person name="Elsik C.G."/>
            <person name="Reese J.T."/>
            <person name="Elhaik E."/>
            <person name="Landan G."/>
            <person name="Graur D."/>
            <person name="Arensburger P."/>
            <person name="Atkinson P."/>
            <person name="Beeman R.W."/>
            <person name="Beidler J."/>
            <person name="Brown S.J."/>
            <person name="Demuth J.P."/>
            <person name="Drury D.W."/>
            <person name="Du Y.Z."/>
            <person name="Fujiwara H."/>
            <person name="Lorenzen M."/>
            <person name="Maselli V."/>
            <person name="Osanai M."/>
            <person name="Park Y."/>
            <person name="Robertson H.M."/>
            <person name="Tu Z."/>
            <person name="Wang J.J."/>
            <person name="Wang S."/>
            <person name="Richards S."/>
            <person name="Song H."/>
            <person name="Zhang L."/>
            <person name="Sodergren E."/>
            <person name="Werner D."/>
            <person name="Stanke M."/>
            <person name="Morgenstern B."/>
            <person name="Solovyev V."/>
            <person name="Kosarev P."/>
            <person name="Brown G."/>
            <person name="Chen H.C."/>
            <person name="Ermolaeva O."/>
            <person name="Hlavina W."/>
            <person name="Kapustin Y."/>
            <person name="Kiryutin B."/>
            <person name="Kitts P."/>
            <person name="Maglott D."/>
            <person name="Pruitt K."/>
            <person name="Sapojnikov V."/>
            <person name="Souvorov A."/>
            <person name="Mackey A.J."/>
            <person name="Waterhouse R.M."/>
            <person name="Wyder S."/>
            <person name="Zdobnov E.M."/>
            <person name="Zdobnov E.M."/>
            <person name="Wyder S."/>
            <person name="Kriventseva E.V."/>
            <person name="Kadowaki T."/>
            <person name="Bork P."/>
            <person name="Aranda M."/>
            <person name="Bao R."/>
            <person name="Beermann A."/>
            <person name="Berns N."/>
            <person name="Bolognesi R."/>
            <person name="Bonneton F."/>
            <person name="Bopp D."/>
            <person name="Brown S.J."/>
            <person name="Bucher G."/>
            <person name="Butts T."/>
            <person name="Chaumot A."/>
            <person name="Denell R.E."/>
            <person name="Ferrier D.E."/>
            <person name="Friedrich M."/>
            <person name="Gordon C.M."/>
            <person name="Jindra M."/>
            <person name="Klingler M."/>
            <person name="Lan Q."/>
            <person name="Lattorff H.M."/>
            <person name="Laudet V."/>
            <person name="von Levetsow C."/>
            <person name="Liu Z."/>
            <person name="Lutz R."/>
            <person name="Lynch J.A."/>
            <person name="da Fonseca R.N."/>
            <person name="Posnien N."/>
            <person name="Reuter R."/>
            <person name="Roth S."/>
            <person name="Savard J."/>
            <person name="Schinko J.B."/>
            <person name="Schmitt C."/>
            <person name="Schoppmeier M."/>
            <person name="Schroder R."/>
            <person name="Shippy T.D."/>
            <person name="Simonnet F."/>
            <person name="Marques-Souza H."/>
            <person name="Tautz D."/>
            <person name="Tomoyasu Y."/>
            <person name="Trauner J."/>
            <person name="Van der Zee M."/>
            <person name="Vervoort M."/>
            <person name="Wittkopp N."/>
            <person name="Wimmer E.A."/>
            <person name="Yang X."/>
            <person name="Jones A.K."/>
            <person name="Sattelle D.B."/>
            <person name="Ebert P.R."/>
            <person name="Nelson D."/>
            <person name="Scott J.G."/>
            <person name="Beeman R.W."/>
            <person name="Muthukrishnan S."/>
            <person name="Kramer K.J."/>
            <person name="Arakane Y."/>
            <person name="Beeman R.W."/>
            <person name="Zhu Q."/>
            <person name="Hogenkamp D."/>
            <person name="Dixit R."/>
            <person name="Oppert B."/>
            <person name="Jiang H."/>
            <person name="Zou Z."/>
            <person name="Marshall J."/>
            <person name="Elpidina E."/>
            <person name="Vinokurov K."/>
            <person name="Oppert C."/>
            <person name="Zou Z."/>
            <person name="Evans J."/>
            <person name="Lu Z."/>
            <person name="Zhao P."/>
            <person name="Sumathipala N."/>
            <person name="Altincicek B."/>
            <person name="Vilcinskas A."/>
            <person name="Williams M."/>
            <person name="Hultmark D."/>
            <person name="Hetru C."/>
            <person name="Jiang H."/>
            <person name="Grimmelikhuijzen C.J."/>
            <person name="Hauser F."/>
            <person name="Cazzamali G."/>
            <person name="Williamson M."/>
            <person name="Park Y."/>
            <person name="Li B."/>
            <person name="Tanaka Y."/>
            <person name="Predel R."/>
            <person name="Neupert S."/>
            <person name="Schachtner J."/>
            <person name="Verleyen P."/>
            <person name="Raible F."/>
            <person name="Bork P."/>
            <person name="Friedrich M."/>
            <person name="Walden K.K."/>
            <person name="Robertson H.M."/>
            <person name="Angeli S."/>
            <person name="Foret S."/>
            <person name="Bucher G."/>
            <person name="Schuetz S."/>
            <person name="Maleszka R."/>
            <person name="Wimmer E.A."/>
            <person name="Beeman R.W."/>
            <person name="Lorenzen M."/>
            <person name="Tomoyasu Y."/>
            <person name="Miller S.C."/>
            <person name="Grossmann D."/>
            <person name="Bucher G."/>
        </authorList>
    </citation>
    <scope>NUCLEOTIDE SEQUENCE [LARGE SCALE GENOMIC DNA]</scope>
    <source>
        <strain evidence="8 9">Georgia GA2</strain>
    </source>
</reference>
<dbReference type="eggNOG" id="KOG0914">
    <property type="taxonomic scope" value="Eukaryota"/>
</dbReference>
<feature type="domain" description="Thioredoxin" evidence="7">
    <location>
        <begin position="108"/>
        <end position="257"/>
    </location>
</feature>
<evidence type="ECO:0000256" key="6">
    <source>
        <dbReference type="SAM" id="Phobius"/>
    </source>
</evidence>
<dbReference type="STRING" id="7070.D2A3P9"/>
<dbReference type="GO" id="GO:0044233">
    <property type="term" value="C:mitochondria-associated endoplasmic reticulum membrane contact site"/>
    <property type="evidence" value="ECO:0000318"/>
    <property type="project" value="GO_Central"/>
</dbReference>
<dbReference type="Gene3D" id="3.40.30.10">
    <property type="entry name" value="Glutaredoxin"/>
    <property type="match status" value="1"/>
</dbReference>
<organism evidence="8 9">
    <name type="scientific">Tribolium castaneum</name>
    <name type="common">Red flour beetle</name>
    <dbReference type="NCBI Taxonomy" id="7070"/>
    <lineage>
        <taxon>Eukaryota</taxon>
        <taxon>Metazoa</taxon>
        <taxon>Ecdysozoa</taxon>
        <taxon>Arthropoda</taxon>
        <taxon>Hexapoda</taxon>
        <taxon>Insecta</taxon>
        <taxon>Pterygota</taxon>
        <taxon>Neoptera</taxon>
        <taxon>Endopterygota</taxon>
        <taxon>Coleoptera</taxon>
        <taxon>Polyphaga</taxon>
        <taxon>Cucujiformia</taxon>
        <taxon>Tenebrionidae</taxon>
        <taxon>Tenebrionidae incertae sedis</taxon>
        <taxon>Tribolium</taxon>
    </lineage>
</organism>
<keyword evidence="5 6" id="KW-0472">Membrane</keyword>
<dbReference type="FunCoup" id="D2A3P9">
    <property type="interactions" value="648"/>
</dbReference>
<sequence>MSIKADFKQLLKPYYLFNIVLSLSYVILKRTPGLCNYLFHVEECEFDGRETEILFFLIIVIMIRTRKSGSVSMINYLSSSFVYTKIANLILWFNADFLMGIIYGIIFILGALLFPEPTYSGPDNVIYFRGMQGLDEELARSRDGYWLVTFYTVWNPACVNFAPVFAKLSTEYHLENFKFGKIDVGRYPDAAQKYRVNDSSLSKQLPTTILFKEGKEVVRRPAIDSKGNILKFFFSSENVKGAFDLNNLYEECKSALKNNKNKHVKND</sequence>
<evidence type="ECO:0000256" key="3">
    <source>
        <dbReference type="ARBA" id="ARBA00022729"/>
    </source>
</evidence>
<proteinExistence type="predicted"/>
<dbReference type="PANTHER" id="PTHR15853:SF0">
    <property type="entry name" value="THIOREDOXIN-RELATED TRANSMEMBRANE PROTEIN 2"/>
    <property type="match status" value="1"/>
</dbReference>
<dbReference type="Pfam" id="PF00085">
    <property type="entry name" value="Thioredoxin"/>
    <property type="match status" value="1"/>
</dbReference>
<name>D2A3P9_TRICA</name>
<dbReference type="AlphaFoldDB" id="D2A3P9"/>
<dbReference type="PROSITE" id="PS51352">
    <property type="entry name" value="THIOREDOXIN_2"/>
    <property type="match status" value="1"/>
</dbReference>
<comment type="subcellular location">
    <subcellularLocation>
        <location evidence="1">Membrane</location>
        <topology evidence="1">Single-pass type I membrane protein</topology>
    </subcellularLocation>
</comment>
<dbReference type="InterPro" id="IPR039101">
    <property type="entry name" value="TMX2"/>
</dbReference>
<reference evidence="8 9" key="2">
    <citation type="journal article" date="2010" name="Nucleic Acids Res.">
        <title>BeetleBase in 2010: revisions to provide comprehensive genomic information for Tribolium castaneum.</title>
        <authorList>
            <person name="Kim H.S."/>
            <person name="Murphy T."/>
            <person name="Xia J."/>
            <person name="Caragea D."/>
            <person name="Park Y."/>
            <person name="Beeman R.W."/>
            <person name="Lorenzen M.D."/>
            <person name="Butcher S."/>
            <person name="Manak J.R."/>
            <person name="Brown S.J."/>
        </authorList>
    </citation>
    <scope>GENOME REANNOTATION</scope>
    <source>
        <strain evidence="8 9">Georgia GA2</strain>
    </source>
</reference>
<protein>
    <submittedName>
        <fullName evidence="8">Thioredoxin-related transmembrane protein 2 homolog-like Protein</fullName>
    </submittedName>
</protein>
<dbReference type="GO" id="GO:0005789">
    <property type="term" value="C:endoplasmic reticulum membrane"/>
    <property type="evidence" value="ECO:0000318"/>
    <property type="project" value="GO_Central"/>
</dbReference>
<feature type="transmembrane region" description="Helical" evidence="6">
    <location>
        <begin position="86"/>
        <end position="114"/>
    </location>
</feature>
<dbReference type="EMBL" id="KQ971348">
    <property type="protein sequence ID" value="EFA05544.1"/>
    <property type="molecule type" value="Genomic_DNA"/>
</dbReference>
<dbReference type="GO" id="GO:0015036">
    <property type="term" value="F:disulfide oxidoreductase activity"/>
    <property type="evidence" value="ECO:0000318"/>
    <property type="project" value="GO_Central"/>
</dbReference>
<dbReference type="InterPro" id="IPR036249">
    <property type="entry name" value="Thioredoxin-like_sf"/>
</dbReference>
<dbReference type="InParanoid" id="D2A3P9"/>
<dbReference type="OrthoDB" id="20229at2759"/>
<accession>D2A3P9</accession>
<dbReference type="SUPFAM" id="SSF52833">
    <property type="entry name" value="Thioredoxin-like"/>
    <property type="match status" value="1"/>
</dbReference>
<evidence type="ECO:0000256" key="1">
    <source>
        <dbReference type="ARBA" id="ARBA00004479"/>
    </source>
</evidence>
<dbReference type="InterPro" id="IPR013766">
    <property type="entry name" value="Thioredoxin_domain"/>
</dbReference>
<dbReference type="OMA" id="VIMIRTR"/>
<evidence type="ECO:0000256" key="2">
    <source>
        <dbReference type="ARBA" id="ARBA00022692"/>
    </source>
</evidence>
<keyword evidence="2 6" id="KW-0812">Transmembrane</keyword>